<accession>A0ABS6AU66</accession>
<dbReference type="Proteomes" id="UP000733379">
    <property type="component" value="Unassembled WGS sequence"/>
</dbReference>
<evidence type="ECO:0000313" key="1">
    <source>
        <dbReference type="EMBL" id="MBU3061552.1"/>
    </source>
</evidence>
<dbReference type="EMBL" id="JAHKNI010000002">
    <property type="protein sequence ID" value="MBU3061552.1"/>
    <property type="molecule type" value="Genomic_DNA"/>
</dbReference>
<name>A0ABS6AU66_9NOCA</name>
<evidence type="ECO:0008006" key="3">
    <source>
        <dbReference type="Google" id="ProtNLM"/>
    </source>
</evidence>
<protein>
    <recommendedName>
        <fullName evidence="3">ABM domain-containing protein</fullName>
    </recommendedName>
</protein>
<organism evidence="1 2">
    <name type="scientific">Nocardia albiluteola</name>
    <dbReference type="NCBI Taxonomy" id="2842303"/>
    <lineage>
        <taxon>Bacteria</taxon>
        <taxon>Bacillati</taxon>
        <taxon>Actinomycetota</taxon>
        <taxon>Actinomycetes</taxon>
        <taxon>Mycobacteriales</taxon>
        <taxon>Nocardiaceae</taxon>
        <taxon>Nocardia</taxon>
    </lineage>
</organism>
<sequence>MYARSSTIVARLSAIDTGTAYLRDVVMPNLPEMQGWVGLSLLVDRASRRCVATTAWESEAAMQDSRPQVKPLRDGLSLAFEGRLEVIEEWDVPVMHRVHAAGDGASTRCTWMQGNPGDIDREIETFRTGVLPALETMDGFCSASLFVNRTTGRAVGVTAWAGLRALEGSRVQIDQIRSTLTRRAGVSVQEVTEFELILAHLRVPEMA</sequence>
<dbReference type="RefSeq" id="WP_215916419.1">
    <property type="nucleotide sequence ID" value="NZ_JAHKNI010000002.1"/>
</dbReference>
<proteinExistence type="predicted"/>
<comment type="caution">
    <text evidence="1">The sequence shown here is derived from an EMBL/GenBank/DDBJ whole genome shotgun (WGS) entry which is preliminary data.</text>
</comment>
<gene>
    <name evidence="1" type="ORF">KO481_08450</name>
</gene>
<reference evidence="1 2" key="1">
    <citation type="submission" date="2021-06" db="EMBL/GenBank/DDBJ databases">
        <title>Actinomycetes sequencing.</title>
        <authorList>
            <person name="Shan Q."/>
        </authorList>
    </citation>
    <scope>NUCLEOTIDE SEQUENCE [LARGE SCALE GENOMIC DNA]</scope>
    <source>
        <strain evidence="1 2">NEAU-G5</strain>
    </source>
</reference>
<keyword evidence="2" id="KW-1185">Reference proteome</keyword>
<evidence type="ECO:0000313" key="2">
    <source>
        <dbReference type="Proteomes" id="UP000733379"/>
    </source>
</evidence>